<feature type="non-terminal residue" evidence="2">
    <location>
        <position position="1"/>
    </location>
</feature>
<name>A0ABD0QUG8_CIRMR</name>
<evidence type="ECO:0000313" key="2">
    <source>
        <dbReference type="EMBL" id="KAL0189395.1"/>
    </source>
</evidence>
<gene>
    <name evidence="2" type="ORF">M9458_016494</name>
</gene>
<keyword evidence="3" id="KW-1185">Reference proteome</keyword>
<protein>
    <submittedName>
        <fullName evidence="2">Uncharacterized protein</fullName>
    </submittedName>
</protein>
<feature type="compositionally biased region" description="Basic and acidic residues" evidence="1">
    <location>
        <begin position="12"/>
        <end position="25"/>
    </location>
</feature>
<dbReference type="Proteomes" id="UP001529510">
    <property type="component" value="Unassembled WGS sequence"/>
</dbReference>
<organism evidence="2 3">
    <name type="scientific">Cirrhinus mrigala</name>
    <name type="common">Mrigala</name>
    <dbReference type="NCBI Taxonomy" id="683832"/>
    <lineage>
        <taxon>Eukaryota</taxon>
        <taxon>Metazoa</taxon>
        <taxon>Chordata</taxon>
        <taxon>Craniata</taxon>
        <taxon>Vertebrata</taxon>
        <taxon>Euteleostomi</taxon>
        <taxon>Actinopterygii</taxon>
        <taxon>Neopterygii</taxon>
        <taxon>Teleostei</taxon>
        <taxon>Ostariophysi</taxon>
        <taxon>Cypriniformes</taxon>
        <taxon>Cyprinidae</taxon>
        <taxon>Labeoninae</taxon>
        <taxon>Labeonini</taxon>
        <taxon>Cirrhinus</taxon>
    </lineage>
</organism>
<evidence type="ECO:0000313" key="3">
    <source>
        <dbReference type="Proteomes" id="UP001529510"/>
    </source>
</evidence>
<dbReference type="AlphaFoldDB" id="A0ABD0QUG8"/>
<comment type="caution">
    <text evidence="2">The sequence shown here is derived from an EMBL/GenBank/DDBJ whole genome shotgun (WGS) entry which is preliminary data.</text>
</comment>
<sequence>RTETQTAKRRRQEREVKREKDEQQRLEKEKFNSIDQYLLSGNEQVVICSYFAHHLNVFSVVSEEHLHTLEDRWSLLSLRTAAITHTGGYLVVSNYSEAQHAPYLTVWDTQQGRVC</sequence>
<proteinExistence type="predicted"/>
<dbReference type="EMBL" id="JAMKFB020000007">
    <property type="protein sequence ID" value="KAL0189395.1"/>
    <property type="molecule type" value="Genomic_DNA"/>
</dbReference>
<accession>A0ABD0QUG8</accession>
<evidence type="ECO:0000256" key="1">
    <source>
        <dbReference type="SAM" id="MobiDB-lite"/>
    </source>
</evidence>
<feature type="region of interest" description="Disordered" evidence="1">
    <location>
        <begin position="1"/>
        <end position="25"/>
    </location>
</feature>
<reference evidence="2 3" key="1">
    <citation type="submission" date="2024-05" db="EMBL/GenBank/DDBJ databases">
        <title>Genome sequencing and assembly of Indian major carp, Cirrhinus mrigala (Hamilton, 1822).</title>
        <authorList>
            <person name="Mohindra V."/>
            <person name="Chowdhury L.M."/>
            <person name="Lal K."/>
            <person name="Jena J.K."/>
        </authorList>
    </citation>
    <scope>NUCLEOTIDE SEQUENCE [LARGE SCALE GENOMIC DNA]</scope>
    <source>
        <strain evidence="2">CM1030</strain>
        <tissue evidence="2">Blood</tissue>
    </source>
</reference>